<dbReference type="InterPro" id="IPR016181">
    <property type="entry name" value="Acyl_CoA_acyltransferase"/>
</dbReference>
<dbReference type="FunFam" id="3.40.630.30:FF:000047">
    <property type="entry name" value="Acetyltransferase, GNAT family"/>
    <property type="match status" value="1"/>
</dbReference>
<dbReference type="GO" id="GO:1990189">
    <property type="term" value="F:protein N-terminal-serine acetyltransferase activity"/>
    <property type="evidence" value="ECO:0007669"/>
    <property type="project" value="TreeGrafter"/>
</dbReference>
<dbReference type="InterPro" id="IPR051908">
    <property type="entry name" value="Ribosomal_N-acetyltransferase"/>
</dbReference>
<name>A0A089PTM9_9ENTR</name>
<gene>
    <name evidence="2" type="ORF">JT31_01465</name>
</gene>
<dbReference type="EMBL" id="CP009451">
    <property type="protein sequence ID" value="AIR03338.1"/>
    <property type="molecule type" value="Genomic_DNA"/>
</dbReference>
<accession>A0A089PTM9</accession>
<dbReference type="Pfam" id="PF13302">
    <property type="entry name" value="Acetyltransf_3"/>
    <property type="match status" value="1"/>
</dbReference>
<organism evidence="2 3">
    <name type="scientific">Cedecea neteri</name>
    <dbReference type="NCBI Taxonomy" id="158822"/>
    <lineage>
        <taxon>Bacteria</taxon>
        <taxon>Pseudomonadati</taxon>
        <taxon>Pseudomonadota</taxon>
        <taxon>Gammaproteobacteria</taxon>
        <taxon>Enterobacterales</taxon>
        <taxon>Enterobacteriaceae</taxon>
        <taxon>Cedecea</taxon>
    </lineage>
</organism>
<feature type="domain" description="N-acetyltransferase" evidence="1">
    <location>
        <begin position="247"/>
        <end position="392"/>
    </location>
</feature>
<dbReference type="Pfam" id="PF00583">
    <property type="entry name" value="Acetyltransf_1"/>
    <property type="match status" value="1"/>
</dbReference>
<protein>
    <submittedName>
        <fullName evidence="2">GCN5 family acetyltransferase</fullName>
    </submittedName>
</protein>
<feature type="domain" description="N-acetyltransferase" evidence="1">
    <location>
        <begin position="35"/>
        <end position="193"/>
    </location>
</feature>
<dbReference type="KEGG" id="cnt:JT31_01465"/>
<dbReference type="OrthoDB" id="5295305at2"/>
<dbReference type="Proteomes" id="UP000029481">
    <property type="component" value="Chromosome"/>
</dbReference>
<dbReference type="Gene3D" id="3.40.630.30">
    <property type="match status" value="2"/>
</dbReference>
<evidence type="ECO:0000313" key="3">
    <source>
        <dbReference type="Proteomes" id="UP000029481"/>
    </source>
</evidence>
<dbReference type="RefSeq" id="WP_038472472.1">
    <property type="nucleotide sequence ID" value="NZ_CP009451.1"/>
</dbReference>
<sequence length="392" mass="44627">MSFTVNSFQQPIGLSLPDWQRRPLPERVTLNGQFCRLEPLSVERHGAQLWQAWSQAEDSRGWTYLSVGPFDNEADFISYITGAGQSADPFHFAVVDNASGKALGTLSLMRIDPANGSIEVGFVVFSPLLQRTVQATEAHFLLMKYAFEVLGYRRYEWKCDSLNGPSRRAALRFGFRFEGVFRQMGIYKGRTRDTAWFSITDGEWPLVKLAFESWLSPENMTNGVQRTGLAAIRDALSRQKSEPARRVDVRPLTADDREAWQALWQGYLTFYDAQISDNVTDLTWQRMLNEQEPVRGLGAFDEQGNMLGFTHFLYHRSTWSATQYCYLEDLFAAPQARGKGVGRALIEAVRQHAEANNSSRLYWHTHETNATAQTLYDKVAQKSGFIKYEKAV</sequence>
<evidence type="ECO:0000313" key="2">
    <source>
        <dbReference type="EMBL" id="AIR03338.1"/>
    </source>
</evidence>
<dbReference type="PROSITE" id="PS51186">
    <property type="entry name" value="GNAT"/>
    <property type="match status" value="2"/>
</dbReference>
<dbReference type="CDD" id="cd04301">
    <property type="entry name" value="NAT_SF"/>
    <property type="match status" value="1"/>
</dbReference>
<dbReference type="InterPro" id="IPR000182">
    <property type="entry name" value="GNAT_dom"/>
</dbReference>
<dbReference type="AlphaFoldDB" id="A0A089PTM9"/>
<dbReference type="PANTHER" id="PTHR43441:SF2">
    <property type="entry name" value="FAMILY ACETYLTRANSFERASE, PUTATIVE (AFU_ORTHOLOGUE AFUA_7G00850)-RELATED"/>
    <property type="match status" value="1"/>
</dbReference>
<dbReference type="PANTHER" id="PTHR43441">
    <property type="entry name" value="RIBOSOMAL-PROTEIN-SERINE ACETYLTRANSFERASE"/>
    <property type="match status" value="1"/>
</dbReference>
<keyword evidence="3" id="KW-1185">Reference proteome</keyword>
<evidence type="ECO:0000259" key="1">
    <source>
        <dbReference type="PROSITE" id="PS51186"/>
    </source>
</evidence>
<dbReference type="SUPFAM" id="SSF55729">
    <property type="entry name" value="Acyl-CoA N-acyltransferases (Nat)"/>
    <property type="match status" value="2"/>
</dbReference>
<dbReference type="GO" id="GO:0008999">
    <property type="term" value="F:protein-N-terminal-alanine acetyltransferase activity"/>
    <property type="evidence" value="ECO:0007669"/>
    <property type="project" value="TreeGrafter"/>
</dbReference>
<proteinExistence type="predicted"/>
<keyword evidence="2" id="KW-0808">Transferase</keyword>
<reference evidence="2 3" key="1">
    <citation type="submission" date="2014-09" db="EMBL/GenBank/DDBJ databases">
        <title>Cedecea neteri SSMD04 Genome Sequencing.</title>
        <authorList>
            <person name="Tan J.-Y."/>
        </authorList>
    </citation>
    <scope>NUCLEOTIDE SEQUENCE [LARGE SCALE GENOMIC DNA]</scope>
    <source>
        <strain evidence="2 3">SSMD04</strain>
    </source>
</reference>